<organism evidence="5">
    <name type="scientific">Oppiella nova</name>
    <dbReference type="NCBI Taxonomy" id="334625"/>
    <lineage>
        <taxon>Eukaryota</taxon>
        <taxon>Metazoa</taxon>
        <taxon>Ecdysozoa</taxon>
        <taxon>Arthropoda</taxon>
        <taxon>Chelicerata</taxon>
        <taxon>Arachnida</taxon>
        <taxon>Acari</taxon>
        <taxon>Acariformes</taxon>
        <taxon>Sarcoptiformes</taxon>
        <taxon>Oribatida</taxon>
        <taxon>Brachypylina</taxon>
        <taxon>Oppioidea</taxon>
        <taxon>Oppiidae</taxon>
        <taxon>Oppiella</taxon>
    </lineage>
</organism>
<name>A0A7R9MPA9_9ACAR</name>
<dbReference type="InterPro" id="IPR051801">
    <property type="entry name" value="GH28_Enzymes"/>
</dbReference>
<sequence length="146" mass="16167">MDCVFDGPDRGFYIKSARGRGGPVQDIQVKNIKMTNIKKEFIMMDMTYPDNYPKEIKAETFKKTTPVYKDITIDGITGDAKNSISITGLPESHIENVKFMNIEYTSHHDDGGMQSWESEPVGNPGPPNPYGFRTGLGSCVTGPGWA</sequence>
<dbReference type="PANTHER" id="PTHR31339">
    <property type="entry name" value="PECTIN LYASE-RELATED"/>
    <property type="match status" value="1"/>
</dbReference>
<evidence type="ECO:0000256" key="2">
    <source>
        <dbReference type="ARBA" id="ARBA00022801"/>
    </source>
</evidence>
<dbReference type="Proteomes" id="UP000728032">
    <property type="component" value="Unassembled WGS sequence"/>
</dbReference>
<keyword evidence="2 4" id="KW-0378">Hydrolase</keyword>
<reference evidence="5" key="1">
    <citation type="submission" date="2020-11" db="EMBL/GenBank/DDBJ databases">
        <authorList>
            <person name="Tran Van P."/>
        </authorList>
    </citation>
    <scope>NUCLEOTIDE SEQUENCE</scope>
</reference>
<dbReference type="AlphaFoldDB" id="A0A7R9MPA9"/>
<accession>A0A7R9MPA9</accession>
<keyword evidence="6" id="KW-1185">Reference proteome</keyword>
<comment type="similarity">
    <text evidence="1 4">Belongs to the glycosyl hydrolase 28 family.</text>
</comment>
<dbReference type="PANTHER" id="PTHR31339:SF9">
    <property type="entry name" value="PLASMIN AND FIBRONECTIN-BINDING PROTEIN A"/>
    <property type="match status" value="1"/>
</dbReference>
<evidence type="ECO:0000313" key="6">
    <source>
        <dbReference type="Proteomes" id="UP000728032"/>
    </source>
</evidence>
<dbReference type="GO" id="GO:0004650">
    <property type="term" value="F:polygalacturonase activity"/>
    <property type="evidence" value="ECO:0007669"/>
    <property type="project" value="InterPro"/>
</dbReference>
<evidence type="ECO:0000256" key="3">
    <source>
        <dbReference type="ARBA" id="ARBA00023295"/>
    </source>
</evidence>
<dbReference type="InterPro" id="IPR012334">
    <property type="entry name" value="Pectin_lyas_fold"/>
</dbReference>
<evidence type="ECO:0000256" key="1">
    <source>
        <dbReference type="ARBA" id="ARBA00008834"/>
    </source>
</evidence>
<dbReference type="GO" id="GO:0005975">
    <property type="term" value="P:carbohydrate metabolic process"/>
    <property type="evidence" value="ECO:0007669"/>
    <property type="project" value="InterPro"/>
</dbReference>
<evidence type="ECO:0000256" key="4">
    <source>
        <dbReference type="RuleBase" id="RU361169"/>
    </source>
</evidence>
<dbReference type="EMBL" id="CAJPVJ010035276">
    <property type="protein sequence ID" value="CAG2181072.1"/>
    <property type="molecule type" value="Genomic_DNA"/>
</dbReference>
<dbReference type="OrthoDB" id="187139at2759"/>
<dbReference type="SUPFAM" id="SSF51126">
    <property type="entry name" value="Pectin lyase-like"/>
    <property type="match status" value="1"/>
</dbReference>
<feature type="non-terminal residue" evidence="5">
    <location>
        <position position="146"/>
    </location>
</feature>
<dbReference type="EMBL" id="OC950101">
    <property type="protein sequence ID" value="CAD7663935.1"/>
    <property type="molecule type" value="Genomic_DNA"/>
</dbReference>
<dbReference type="InterPro" id="IPR011050">
    <property type="entry name" value="Pectin_lyase_fold/virulence"/>
</dbReference>
<keyword evidence="3 4" id="KW-0326">Glycosidase</keyword>
<dbReference type="InterPro" id="IPR000743">
    <property type="entry name" value="Glyco_hydro_28"/>
</dbReference>
<gene>
    <name evidence="5" type="ORF">ONB1V03_LOCUS20493</name>
</gene>
<dbReference type="Pfam" id="PF00295">
    <property type="entry name" value="Glyco_hydro_28"/>
    <property type="match status" value="1"/>
</dbReference>
<dbReference type="Gene3D" id="2.160.20.10">
    <property type="entry name" value="Single-stranded right-handed beta-helix, Pectin lyase-like"/>
    <property type="match status" value="1"/>
</dbReference>
<protein>
    <submittedName>
        <fullName evidence="5">Uncharacterized protein</fullName>
    </submittedName>
</protein>
<evidence type="ECO:0000313" key="5">
    <source>
        <dbReference type="EMBL" id="CAD7663935.1"/>
    </source>
</evidence>
<proteinExistence type="inferred from homology"/>